<dbReference type="Proteomes" id="UP001629462">
    <property type="component" value="Unassembled WGS sequence"/>
</dbReference>
<reference evidence="1 2" key="1">
    <citation type="journal article" date="2024" name="Chem. Sci.">
        <title>Discovery of megapolipeptins by genome mining of a Burkholderiales bacteria collection.</title>
        <authorList>
            <person name="Paulo B.S."/>
            <person name="Recchia M.J.J."/>
            <person name="Lee S."/>
            <person name="Fergusson C.H."/>
            <person name="Romanowski S.B."/>
            <person name="Hernandez A."/>
            <person name="Krull N."/>
            <person name="Liu D.Y."/>
            <person name="Cavanagh H."/>
            <person name="Bos A."/>
            <person name="Gray C.A."/>
            <person name="Murphy B.T."/>
            <person name="Linington R.G."/>
            <person name="Eustaquio A.S."/>
        </authorList>
    </citation>
    <scope>NUCLEOTIDE SEQUENCE [LARGE SCALE GENOMIC DNA]</scope>
    <source>
        <strain evidence="1 2">RL17-374-BIF-D</strain>
    </source>
</reference>
<name>A0ABW9D098_9BURK</name>
<gene>
    <name evidence="1" type="ORF">PQR08_37595</name>
</gene>
<organism evidence="1 2">
    <name type="scientific">Caballeronia jiangsuensis</name>
    <dbReference type="NCBI Taxonomy" id="1458357"/>
    <lineage>
        <taxon>Bacteria</taxon>
        <taxon>Pseudomonadati</taxon>
        <taxon>Pseudomonadota</taxon>
        <taxon>Betaproteobacteria</taxon>
        <taxon>Burkholderiales</taxon>
        <taxon>Burkholderiaceae</taxon>
        <taxon>Caballeronia</taxon>
    </lineage>
</organism>
<accession>A0ABW9D098</accession>
<dbReference type="RefSeq" id="WP_408164320.1">
    <property type="nucleotide sequence ID" value="NZ_JAQQDB010000073.1"/>
</dbReference>
<dbReference type="EMBL" id="JAQQDB010000073">
    <property type="protein sequence ID" value="MFM0523140.1"/>
    <property type="molecule type" value="Genomic_DNA"/>
</dbReference>
<proteinExistence type="predicted"/>
<evidence type="ECO:0000313" key="1">
    <source>
        <dbReference type="EMBL" id="MFM0523140.1"/>
    </source>
</evidence>
<sequence length="118" mass="13339">MAFPVRADLRVKTEMLTFLVISHLATRFAIRRWMSVENTVESSLYWSKSMARDEDLVLRVTLASRALSIAKNIEAETGLTLNGSALAAIFDSNLRLDFSSVVTRDIYDRCHMVLLSVK</sequence>
<keyword evidence="2" id="KW-1185">Reference proteome</keyword>
<protein>
    <submittedName>
        <fullName evidence="1">Uncharacterized protein</fullName>
    </submittedName>
</protein>
<evidence type="ECO:0000313" key="2">
    <source>
        <dbReference type="Proteomes" id="UP001629462"/>
    </source>
</evidence>
<comment type="caution">
    <text evidence="1">The sequence shown here is derived from an EMBL/GenBank/DDBJ whole genome shotgun (WGS) entry which is preliminary data.</text>
</comment>